<evidence type="ECO:0000313" key="3">
    <source>
        <dbReference type="Proteomes" id="UP001596470"/>
    </source>
</evidence>
<dbReference type="EMBL" id="JBHSYS010000006">
    <property type="protein sequence ID" value="MFC6960402.1"/>
    <property type="molecule type" value="Genomic_DNA"/>
</dbReference>
<sequence length="58" mass="6201">MVTGEPKVRVVGEPREEIDIASIAALLVDAALLIAEDEPRTARPACQTEEIDRKADGA</sequence>
<evidence type="ECO:0000256" key="1">
    <source>
        <dbReference type="SAM" id="MobiDB-lite"/>
    </source>
</evidence>
<protein>
    <submittedName>
        <fullName evidence="2">Uncharacterized protein</fullName>
    </submittedName>
</protein>
<dbReference type="RefSeq" id="WP_382356805.1">
    <property type="nucleotide sequence ID" value="NZ_JBHMBP010000006.1"/>
</dbReference>
<proteinExistence type="predicted"/>
<accession>A0ABW2DDD1</accession>
<evidence type="ECO:0000313" key="2">
    <source>
        <dbReference type="EMBL" id="MFC6960402.1"/>
    </source>
</evidence>
<feature type="region of interest" description="Disordered" evidence="1">
    <location>
        <begin position="38"/>
        <end position="58"/>
    </location>
</feature>
<keyword evidence="3" id="KW-1185">Reference proteome</keyword>
<name>A0ABW2DDD1_9ACTN</name>
<dbReference type="Proteomes" id="UP001596470">
    <property type="component" value="Unassembled WGS sequence"/>
</dbReference>
<comment type="caution">
    <text evidence="2">The sequence shown here is derived from an EMBL/GenBank/DDBJ whole genome shotgun (WGS) entry which is preliminary data.</text>
</comment>
<reference evidence="3" key="1">
    <citation type="journal article" date="2019" name="Int. J. Syst. Evol. Microbiol.">
        <title>The Global Catalogue of Microorganisms (GCM) 10K type strain sequencing project: providing services to taxonomists for standard genome sequencing and annotation.</title>
        <authorList>
            <consortium name="The Broad Institute Genomics Platform"/>
            <consortium name="The Broad Institute Genome Sequencing Center for Infectious Disease"/>
            <person name="Wu L."/>
            <person name="Ma J."/>
        </authorList>
    </citation>
    <scope>NUCLEOTIDE SEQUENCE [LARGE SCALE GENOMIC DNA]</scope>
    <source>
        <strain evidence="3">KACC 12634</strain>
    </source>
</reference>
<gene>
    <name evidence="2" type="ORF">ACFQS3_24710</name>
</gene>
<organism evidence="2 3">
    <name type="scientific">Glycomyces mayteni</name>
    <dbReference type="NCBI Taxonomy" id="543887"/>
    <lineage>
        <taxon>Bacteria</taxon>
        <taxon>Bacillati</taxon>
        <taxon>Actinomycetota</taxon>
        <taxon>Actinomycetes</taxon>
        <taxon>Glycomycetales</taxon>
        <taxon>Glycomycetaceae</taxon>
        <taxon>Glycomyces</taxon>
    </lineage>
</organism>